<gene>
    <name evidence="1" type="ORF">ACFOZ4_25750</name>
</gene>
<dbReference type="Proteomes" id="UP001595816">
    <property type="component" value="Unassembled WGS sequence"/>
</dbReference>
<comment type="caution">
    <text evidence="1">The sequence shown here is derived from an EMBL/GenBank/DDBJ whole genome shotgun (WGS) entry which is preliminary data.</text>
</comment>
<accession>A0ABV8LU18</accession>
<protein>
    <submittedName>
        <fullName evidence="1">Uncharacterized protein</fullName>
    </submittedName>
</protein>
<reference evidence="2" key="1">
    <citation type="journal article" date="2019" name="Int. J. Syst. Evol. Microbiol.">
        <title>The Global Catalogue of Microorganisms (GCM) 10K type strain sequencing project: providing services to taxonomists for standard genome sequencing and annotation.</title>
        <authorList>
            <consortium name="The Broad Institute Genomics Platform"/>
            <consortium name="The Broad Institute Genome Sequencing Center for Infectious Disease"/>
            <person name="Wu L."/>
            <person name="Ma J."/>
        </authorList>
    </citation>
    <scope>NUCLEOTIDE SEQUENCE [LARGE SCALE GENOMIC DNA]</scope>
    <source>
        <strain evidence="2">CGMCC 4.7289</strain>
    </source>
</reference>
<sequence length="264" mass="28031">MSAAAHSVALAERRSARFVAWCRAWRAGLTSFDDAIDAIESPPDGTTEEHVAADLPGTWSDLPLREALPHLRQLHPDEIRLTLPAPGDPDGLGPGDFTGAALVAGEGVLAGMLGLAPQAQEHVSGSGDVFLTIRWTAYQLPPMPVTGPKPTVRQAEGELSLAVQDTTAKLAKLDVARWRPELAGAISALRRPTEADLPPGYDVPARRLYARTLLLERVLILAGQEAPGGALNSFEAQQRDEALRPLATACRRGVAAAINSDLVL</sequence>
<proteinExistence type="predicted"/>
<evidence type="ECO:0000313" key="2">
    <source>
        <dbReference type="Proteomes" id="UP001595816"/>
    </source>
</evidence>
<keyword evidence="2" id="KW-1185">Reference proteome</keyword>
<name>A0ABV8LU18_9ACTN</name>
<dbReference type="EMBL" id="JBHSAY010000015">
    <property type="protein sequence ID" value="MFC4134029.1"/>
    <property type="molecule type" value="Genomic_DNA"/>
</dbReference>
<evidence type="ECO:0000313" key="1">
    <source>
        <dbReference type="EMBL" id="MFC4134029.1"/>
    </source>
</evidence>
<organism evidence="1 2">
    <name type="scientific">Hamadaea flava</name>
    <dbReference type="NCBI Taxonomy" id="1742688"/>
    <lineage>
        <taxon>Bacteria</taxon>
        <taxon>Bacillati</taxon>
        <taxon>Actinomycetota</taxon>
        <taxon>Actinomycetes</taxon>
        <taxon>Micromonosporales</taxon>
        <taxon>Micromonosporaceae</taxon>
        <taxon>Hamadaea</taxon>
    </lineage>
</organism>
<dbReference type="RefSeq" id="WP_253761777.1">
    <property type="nucleotide sequence ID" value="NZ_JAMZDZ010000001.1"/>
</dbReference>